<reference evidence="1" key="1">
    <citation type="submission" date="2015-11" db="EMBL/GenBank/DDBJ databases">
        <title>De novo transcriptome assembly of four potential Pierce s Disease insect vectors from Arizona vineyards.</title>
        <authorList>
            <person name="Tassone E.E."/>
        </authorList>
    </citation>
    <scope>NUCLEOTIDE SEQUENCE</scope>
</reference>
<protein>
    <recommendedName>
        <fullName evidence="2">Thioredoxin domain-containing protein</fullName>
    </recommendedName>
</protein>
<dbReference type="EMBL" id="GECU01020492">
    <property type="protein sequence ID" value="JAS87214.1"/>
    <property type="molecule type" value="Transcribed_RNA"/>
</dbReference>
<evidence type="ECO:0000313" key="1">
    <source>
        <dbReference type="EMBL" id="JAS87214.1"/>
    </source>
</evidence>
<organism evidence="1">
    <name type="scientific">Homalodisca liturata</name>
    <dbReference type="NCBI Taxonomy" id="320908"/>
    <lineage>
        <taxon>Eukaryota</taxon>
        <taxon>Metazoa</taxon>
        <taxon>Ecdysozoa</taxon>
        <taxon>Arthropoda</taxon>
        <taxon>Hexapoda</taxon>
        <taxon>Insecta</taxon>
        <taxon>Pterygota</taxon>
        <taxon>Neoptera</taxon>
        <taxon>Paraneoptera</taxon>
        <taxon>Hemiptera</taxon>
        <taxon>Auchenorrhyncha</taxon>
        <taxon>Membracoidea</taxon>
        <taxon>Cicadellidae</taxon>
        <taxon>Cicadellinae</taxon>
        <taxon>Proconiini</taxon>
        <taxon>Homalodisca</taxon>
    </lineage>
</organism>
<feature type="non-terminal residue" evidence="1">
    <location>
        <position position="1"/>
    </location>
</feature>
<name>A0A1B6IJX5_9HEMI</name>
<gene>
    <name evidence="1" type="ORF">g.56128</name>
</gene>
<sequence>EIECNECSCEGITSFPTLAIVKDRAVTSKTVGYKTYEKIGEWLSSELKIDPQRFVSNDDVAVKKLSGEATGSTHTVKELHARDFLSGFEGQWLILFYEDRHDPNR</sequence>
<evidence type="ECO:0008006" key="2">
    <source>
        <dbReference type="Google" id="ProtNLM"/>
    </source>
</evidence>
<proteinExistence type="predicted"/>
<dbReference type="AlphaFoldDB" id="A0A1B6IJX5"/>
<feature type="non-terminal residue" evidence="1">
    <location>
        <position position="105"/>
    </location>
</feature>
<accession>A0A1B6IJX5</accession>